<evidence type="ECO:0000313" key="8">
    <source>
        <dbReference type="Proteomes" id="UP000288168"/>
    </source>
</evidence>
<keyword evidence="3" id="KW-0274">FAD</keyword>
<sequence>MPSKIVIIGAGFAGVWSALSAQRLINMKEKENNVEILVIAPEPSLVMRPRLYEANAAGMSWPLSDLFGSAGINFLQGTVDTIQAEARTVKVRTASGGEDSVQYDRLILAAGSAVVRPRSVTGLEEHAFDIDTLTSATKLESHIESLPSLPPSPARDTIVVCGGGFTGIELATELPKRLSHLKGARVVLVESANAVGPELGPGPRPTILKALEDLNVEIKLESPVAAVDSKGVTLASGERIETLTAIWTAGQRATPLTMQIPGAKDSLSRLHVDENLRVPSTEDIFATGDAAYARADTKGHYALMSCQHALHLGRVSGYNAAAELLNEPKIAYSQPGYNCCLDLGGWGAVVSRGWERNEQITGDLAKRGKTFINQKVIYPPENAGEAILAADPAAPTGDELFDMLLKAVA</sequence>
<comment type="similarity">
    <text evidence="1">Belongs to the NADH dehydrogenase family.</text>
</comment>
<evidence type="ECO:0000313" key="7">
    <source>
        <dbReference type="EMBL" id="RSL58408.1"/>
    </source>
</evidence>
<dbReference type="InterPro" id="IPR023753">
    <property type="entry name" value="FAD/NAD-binding_dom"/>
</dbReference>
<dbReference type="EMBL" id="NKCI01000074">
    <property type="protein sequence ID" value="RSL58408.1"/>
    <property type="molecule type" value="Genomic_DNA"/>
</dbReference>
<dbReference type="PRINTS" id="PR00411">
    <property type="entry name" value="PNDRDTASEI"/>
</dbReference>
<gene>
    <name evidence="7" type="ORF">CEP54_007810</name>
</gene>
<evidence type="ECO:0000256" key="4">
    <source>
        <dbReference type="ARBA" id="ARBA00023002"/>
    </source>
</evidence>
<dbReference type="SUPFAM" id="SSF51905">
    <property type="entry name" value="FAD/NAD(P)-binding domain"/>
    <property type="match status" value="1"/>
</dbReference>
<dbReference type="Proteomes" id="UP000288168">
    <property type="component" value="Unassembled WGS sequence"/>
</dbReference>
<dbReference type="PANTHER" id="PTHR43706:SF45">
    <property type="entry name" value="NADH DEHYDROGENASE-LIKE PROTEIN RV1812C"/>
    <property type="match status" value="1"/>
</dbReference>
<evidence type="ECO:0000259" key="6">
    <source>
        <dbReference type="Pfam" id="PF07992"/>
    </source>
</evidence>
<keyword evidence="8" id="KW-1185">Reference proteome</keyword>
<name>A0A428PZI7_9HYPO</name>
<dbReference type="STRING" id="1325734.A0A428PZI7"/>
<feature type="domain" description="FAD/NAD(P)-binding" evidence="6">
    <location>
        <begin position="4"/>
        <end position="309"/>
    </location>
</feature>
<dbReference type="GO" id="GO:0003954">
    <property type="term" value="F:NADH dehydrogenase activity"/>
    <property type="evidence" value="ECO:0007669"/>
    <property type="project" value="InterPro"/>
</dbReference>
<evidence type="ECO:0000256" key="1">
    <source>
        <dbReference type="ARBA" id="ARBA00005272"/>
    </source>
</evidence>
<dbReference type="InterPro" id="IPR045024">
    <property type="entry name" value="NDH-2"/>
</dbReference>
<accession>A0A428PZI7</accession>
<organism evidence="7 8">
    <name type="scientific">Fusarium duplospermum</name>
    <dbReference type="NCBI Taxonomy" id="1325734"/>
    <lineage>
        <taxon>Eukaryota</taxon>
        <taxon>Fungi</taxon>
        <taxon>Dikarya</taxon>
        <taxon>Ascomycota</taxon>
        <taxon>Pezizomycotina</taxon>
        <taxon>Sordariomycetes</taxon>
        <taxon>Hypocreomycetidae</taxon>
        <taxon>Hypocreales</taxon>
        <taxon>Nectriaceae</taxon>
        <taxon>Fusarium</taxon>
        <taxon>Fusarium solani species complex</taxon>
    </lineage>
</organism>
<protein>
    <recommendedName>
        <fullName evidence="6">FAD/NAD(P)-binding domain-containing protein</fullName>
    </recommendedName>
</protein>
<evidence type="ECO:0000256" key="2">
    <source>
        <dbReference type="ARBA" id="ARBA00022630"/>
    </source>
</evidence>
<evidence type="ECO:0000256" key="3">
    <source>
        <dbReference type="ARBA" id="ARBA00022827"/>
    </source>
</evidence>
<keyword evidence="4" id="KW-0560">Oxidoreductase</keyword>
<dbReference type="PRINTS" id="PR00368">
    <property type="entry name" value="FADPNR"/>
</dbReference>
<keyword evidence="2" id="KW-0285">Flavoprotein</keyword>
<comment type="caution">
    <text evidence="7">The sequence shown here is derived from an EMBL/GenBank/DDBJ whole genome shotgun (WGS) entry which is preliminary data.</text>
</comment>
<proteinExistence type="inferred from homology"/>
<keyword evidence="5" id="KW-0520">NAD</keyword>
<reference evidence="7 8" key="1">
    <citation type="submission" date="2017-06" db="EMBL/GenBank/DDBJ databases">
        <title>Comparative genomic analysis of Ambrosia Fusariam Clade fungi.</title>
        <authorList>
            <person name="Stajich J.E."/>
            <person name="Carrillo J."/>
            <person name="Kijimoto T."/>
            <person name="Eskalen A."/>
            <person name="O'Donnell K."/>
            <person name="Kasson M."/>
        </authorList>
    </citation>
    <scope>NUCLEOTIDE SEQUENCE [LARGE SCALE GENOMIC DNA]</scope>
    <source>
        <strain evidence="7 8">NRRL62584</strain>
    </source>
</reference>
<dbReference type="OrthoDB" id="5376590at2759"/>
<dbReference type="InterPro" id="IPR036188">
    <property type="entry name" value="FAD/NAD-bd_sf"/>
</dbReference>
<dbReference type="Pfam" id="PF07992">
    <property type="entry name" value="Pyr_redox_2"/>
    <property type="match status" value="1"/>
</dbReference>
<evidence type="ECO:0000256" key="5">
    <source>
        <dbReference type="ARBA" id="ARBA00023027"/>
    </source>
</evidence>
<dbReference type="PANTHER" id="PTHR43706">
    <property type="entry name" value="NADH DEHYDROGENASE"/>
    <property type="match status" value="1"/>
</dbReference>
<dbReference type="AlphaFoldDB" id="A0A428PZI7"/>
<dbReference type="Gene3D" id="3.50.50.100">
    <property type="match status" value="1"/>
</dbReference>